<gene>
    <name evidence="2" type="ORF">ACFOMG_15080</name>
</gene>
<feature type="compositionally biased region" description="Polar residues" evidence="1">
    <location>
        <begin position="40"/>
        <end position="50"/>
    </location>
</feature>
<dbReference type="EMBL" id="JBHRYB010000015">
    <property type="protein sequence ID" value="MFC3681426.1"/>
    <property type="molecule type" value="Genomic_DNA"/>
</dbReference>
<reference evidence="3" key="1">
    <citation type="journal article" date="2019" name="Int. J. Syst. Evol. Microbiol.">
        <title>The Global Catalogue of Microorganisms (GCM) 10K type strain sequencing project: providing services to taxonomists for standard genome sequencing and annotation.</title>
        <authorList>
            <consortium name="The Broad Institute Genomics Platform"/>
            <consortium name="The Broad Institute Genome Sequencing Center for Infectious Disease"/>
            <person name="Wu L."/>
            <person name="Ma J."/>
        </authorList>
    </citation>
    <scope>NUCLEOTIDE SEQUENCE [LARGE SCALE GENOMIC DNA]</scope>
    <source>
        <strain evidence="3">KCTC 42424</strain>
    </source>
</reference>
<dbReference type="PROSITE" id="PS51257">
    <property type="entry name" value="PROKAR_LIPOPROTEIN"/>
    <property type="match status" value="1"/>
</dbReference>
<protein>
    <recommendedName>
        <fullName evidence="4">Lipoprotein</fullName>
    </recommendedName>
</protein>
<evidence type="ECO:0000256" key="1">
    <source>
        <dbReference type="SAM" id="MobiDB-lite"/>
    </source>
</evidence>
<evidence type="ECO:0000313" key="2">
    <source>
        <dbReference type="EMBL" id="MFC3681426.1"/>
    </source>
</evidence>
<keyword evidence="3" id="KW-1185">Reference proteome</keyword>
<evidence type="ECO:0000313" key="3">
    <source>
        <dbReference type="Proteomes" id="UP001595722"/>
    </source>
</evidence>
<sequence>MKLTTPLRALTATSLITLSACGGSSGSGDNSTRDDDSAAGGSSPTLLTDNSWSAGQDRILGLSYGGTKDKPIISMLKAKPVTGQDGDAFSFQSVIYPQTEFNETHAIDNLNDRQDYQEFDIIDGYVIACQDGNNSTGYEQATKLHIWQRDTPDKVATLQLRDIGNNFVLRDCNSLDAHFTQGNSTAMAAQVYVVGYSEPVGTGYGGDRLVRVEMTIDTTKAIIDDGAISFSSGSKQAAAQSLYQANPGDSLDAVAAHWNDVYFFRYDDNDAYNSLYYLNAAPNNSTPVVVSQSVNDVFAGMDQRMSVKDMTLVKGVNNHDLIYLVSDDDVPGIAVAGYRPFVNVPALELAKTSDTLAQRCSDAITANPKNGRGQKMWCYDSTDAGKIIELPAPVYP</sequence>
<accession>A0ABV7VXD2</accession>
<dbReference type="RefSeq" id="WP_376867827.1">
    <property type="nucleotide sequence ID" value="NZ_JBHRYB010000015.1"/>
</dbReference>
<dbReference type="Proteomes" id="UP001595722">
    <property type="component" value="Unassembled WGS sequence"/>
</dbReference>
<organism evidence="2 3">
    <name type="scientific">Bacterioplanoides pacificum</name>
    <dbReference type="NCBI Taxonomy" id="1171596"/>
    <lineage>
        <taxon>Bacteria</taxon>
        <taxon>Pseudomonadati</taxon>
        <taxon>Pseudomonadota</taxon>
        <taxon>Gammaproteobacteria</taxon>
        <taxon>Oceanospirillales</taxon>
        <taxon>Oceanospirillaceae</taxon>
        <taxon>Bacterioplanoides</taxon>
    </lineage>
</organism>
<name>A0ABV7VXD2_9GAMM</name>
<feature type="region of interest" description="Disordered" evidence="1">
    <location>
        <begin position="22"/>
        <end position="50"/>
    </location>
</feature>
<evidence type="ECO:0008006" key="4">
    <source>
        <dbReference type="Google" id="ProtNLM"/>
    </source>
</evidence>
<comment type="caution">
    <text evidence="2">The sequence shown here is derived from an EMBL/GenBank/DDBJ whole genome shotgun (WGS) entry which is preliminary data.</text>
</comment>
<proteinExistence type="predicted"/>